<evidence type="ECO:0000313" key="2">
    <source>
        <dbReference type="Proteomes" id="UP000605990"/>
    </source>
</evidence>
<keyword evidence="2" id="KW-1185">Reference proteome</keyword>
<comment type="caution">
    <text evidence="1">The sequence shown here is derived from an EMBL/GenBank/DDBJ whole genome shotgun (WGS) entry which is preliminary data.</text>
</comment>
<name>A0ABR7J1I2_9FLAO</name>
<dbReference type="SUPFAM" id="SSF48452">
    <property type="entry name" value="TPR-like"/>
    <property type="match status" value="1"/>
</dbReference>
<evidence type="ECO:0000313" key="1">
    <source>
        <dbReference type="EMBL" id="MBC5835919.1"/>
    </source>
</evidence>
<dbReference type="InterPro" id="IPR011990">
    <property type="entry name" value="TPR-like_helical_dom_sf"/>
</dbReference>
<dbReference type="Pfam" id="PF13174">
    <property type="entry name" value="TPR_6"/>
    <property type="match status" value="1"/>
</dbReference>
<dbReference type="Gene3D" id="1.25.40.10">
    <property type="entry name" value="Tetratricopeptide repeat domain"/>
    <property type="match status" value="1"/>
</dbReference>
<reference evidence="1 2" key="1">
    <citation type="submission" date="2020-08" db="EMBL/GenBank/DDBJ databases">
        <title>Description of novel Flavobacterium F-408 isolate.</title>
        <authorList>
            <person name="Saticioglu I.B."/>
            <person name="Duman M."/>
            <person name="Altun S."/>
        </authorList>
    </citation>
    <scope>NUCLEOTIDE SEQUENCE [LARGE SCALE GENOMIC DNA]</scope>
    <source>
        <strain evidence="1 2">F-408</strain>
    </source>
</reference>
<proteinExistence type="predicted"/>
<evidence type="ECO:0008006" key="3">
    <source>
        <dbReference type="Google" id="ProtNLM"/>
    </source>
</evidence>
<protein>
    <recommendedName>
        <fullName evidence="3">Tetratricopeptide repeat protein</fullName>
    </recommendedName>
</protein>
<accession>A0ABR7J1I2</accession>
<dbReference type="InterPro" id="IPR019734">
    <property type="entry name" value="TPR_rpt"/>
</dbReference>
<organism evidence="1 2">
    <name type="scientific">Flavobacterium bernardetii</name>
    <dbReference type="NCBI Taxonomy" id="2813823"/>
    <lineage>
        <taxon>Bacteria</taxon>
        <taxon>Pseudomonadati</taxon>
        <taxon>Bacteroidota</taxon>
        <taxon>Flavobacteriia</taxon>
        <taxon>Flavobacteriales</taxon>
        <taxon>Flavobacteriaceae</taxon>
        <taxon>Flavobacterium</taxon>
    </lineage>
</organism>
<dbReference type="EMBL" id="JACRUN010000009">
    <property type="protein sequence ID" value="MBC5835919.1"/>
    <property type="molecule type" value="Genomic_DNA"/>
</dbReference>
<gene>
    <name evidence="1" type="ORF">H8R27_13570</name>
</gene>
<dbReference type="Proteomes" id="UP000605990">
    <property type="component" value="Unassembled WGS sequence"/>
</dbReference>
<sequence length="131" mass="15480">MKKIIFLFVMLFVGQITFAKDKDLLLKEARQFALDKDYDAAIKSYKAYVNIAKNDNLKEVYFELANCYFKSNDTKMAVKTLKTSIKKYGLTEEDLIYSQVLDAKLSDITIVELYNDFTRLRNRYVTYQERH</sequence>
<dbReference type="RefSeq" id="WP_166130629.1">
    <property type="nucleotide sequence ID" value="NZ_JAANOQ010000008.1"/>
</dbReference>